<evidence type="ECO:0000256" key="7">
    <source>
        <dbReference type="SAM" id="Phobius"/>
    </source>
</evidence>
<dbReference type="InterPro" id="IPR005467">
    <property type="entry name" value="His_kinase_dom"/>
</dbReference>
<dbReference type="PANTHER" id="PTHR44936:SF9">
    <property type="entry name" value="SENSOR PROTEIN CREC"/>
    <property type="match status" value="1"/>
</dbReference>
<evidence type="ECO:0000256" key="6">
    <source>
        <dbReference type="ARBA" id="ARBA00023012"/>
    </source>
</evidence>
<dbReference type="Proteomes" id="UP001596119">
    <property type="component" value="Unassembled WGS sequence"/>
</dbReference>
<dbReference type="GO" id="GO:0016301">
    <property type="term" value="F:kinase activity"/>
    <property type="evidence" value="ECO:0007669"/>
    <property type="project" value="UniProtKB-KW"/>
</dbReference>
<keyword evidence="7" id="KW-1133">Transmembrane helix</keyword>
<organism evidence="9 10">
    <name type="scientific">Pseudonocardia lutea</name>
    <dbReference type="NCBI Taxonomy" id="2172015"/>
    <lineage>
        <taxon>Bacteria</taxon>
        <taxon>Bacillati</taxon>
        <taxon>Actinomycetota</taxon>
        <taxon>Actinomycetes</taxon>
        <taxon>Pseudonocardiales</taxon>
        <taxon>Pseudonocardiaceae</taxon>
        <taxon>Pseudonocardia</taxon>
    </lineage>
</organism>
<evidence type="ECO:0000259" key="8">
    <source>
        <dbReference type="PROSITE" id="PS50109"/>
    </source>
</evidence>
<evidence type="ECO:0000313" key="9">
    <source>
        <dbReference type="EMBL" id="MFC5947968.1"/>
    </source>
</evidence>
<feature type="transmembrane region" description="Helical" evidence="7">
    <location>
        <begin position="101"/>
        <end position="120"/>
    </location>
</feature>
<evidence type="ECO:0000256" key="2">
    <source>
        <dbReference type="ARBA" id="ARBA00012438"/>
    </source>
</evidence>
<proteinExistence type="predicted"/>
<dbReference type="EMBL" id="JBHSQK010000011">
    <property type="protein sequence ID" value="MFC5947968.1"/>
    <property type="molecule type" value="Genomic_DNA"/>
</dbReference>
<keyword evidence="6" id="KW-0902">Two-component regulatory system</keyword>
<evidence type="ECO:0000256" key="4">
    <source>
        <dbReference type="ARBA" id="ARBA00022679"/>
    </source>
</evidence>
<feature type="transmembrane region" description="Helical" evidence="7">
    <location>
        <begin position="38"/>
        <end position="61"/>
    </location>
</feature>
<evidence type="ECO:0000256" key="1">
    <source>
        <dbReference type="ARBA" id="ARBA00000085"/>
    </source>
</evidence>
<feature type="domain" description="Histidine kinase" evidence="8">
    <location>
        <begin position="305"/>
        <end position="513"/>
    </location>
</feature>
<accession>A0ABW1I4V6</accession>
<feature type="transmembrane region" description="Helical" evidence="7">
    <location>
        <begin position="222"/>
        <end position="240"/>
    </location>
</feature>
<comment type="catalytic activity">
    <reaction evidence="1">
        <text>ATP + protein L-histidine = ADP + protein N-phospho-L-histidine.</text>
        <dbReference type="EC" id="2.7.13.3"/>
    </reaction>
</comment>
<dbReference type="SMART" id="SM00387">
    <property type="entry name" value="HATPase_c"/>
    <property type="match status" value="1"/>
</dbReference>
<keyword evidence="3" id="KW-0597">Phosphoprotein</keyword>
<dbReference type="SUPFAM" id="SSF55874">
    <property type="entry name" value="ATPase domain of HSP90 chaperone/DNA topoisomerase II/histidine kinase"/>
    <property type="match status" value="1"/>
</dbReference>
<dbReference type="Pfam" id="PF02518">
    <property type="entry name" value="HATPase_c"/>
    <property type="match status" value="1"/>
</dbReference>
<dbReference type="RefSeq" id="WP_379565028.1">
    <property type="nucleotide sequence ID" value="NZ_JBHSQK010000011.1"/>
</dbReference>
<keyword evidence="4" id="KW-0808">Transferase</keyword>
<name>A0ABW1I4V6_9PSEU</name>
<keyword evidence="7" id="KW-0472">Membrane</keyword>
<reference evidence="10" key="1">
    <citation type="journal article" date="2019" name="Int. J. Syst. Evol. Microbiol.">
        <title>The Global Catalogue of Microorganisms (GCM) 10K type strain sequencing project: providing services to taxonomists for standard genome sequencing and annotation.</title>
        <authorList>
            <consortium name="The Broad Institute Genomics Platform"/>
            <consortium name="The Broad Institute Genome Sequencing Center for Infectious Disease"/>
            <person name="Wu L."/>
            <person name="Ma J."/>
        </authorList>
    </citation>
    <scope>NUCLEOTIDE SEQUENCE [LARGE SCALE GENOMIC DNA]</scope>
    <source>
        <strain evidence="10">CGMCC 4.7397</strain>
    </source>
</reference>
<gene>
    <name evidence="9" type="ORF">ACFQH9_06740</name>
</gene>
<keyword evidence="10" id="KW-1185">Reference proteome</keyword>
<dbReference type="PANTHER" id="PTHR44936">
    <property type="entry name" value="SENSOR PROTEIN CREC"/>
    <property type="match status" value="1"/>
</dbReference>
<feature type="transmembrane region" description="Helical" evidence="7">
    <location>
        <begin position="162"/>
        <end position="183"/>
    </location>
</feature>
<dbReference type="InterPro" id="IPR003594">
    <property type="entry name" value="HATPase_dom"/>
</dbReference>
<feature type="transmembrane region" description="Helical" evidence="7">
    <location>
        <begin position="189"/>
        <end position="210"/>
    </location>
</feature>
<protein>
    <recommendedName>
        <fullName evidence="2">histidine kinase</fullName>
        <ecNumber evidence="2">2.7.13.3</ecNumber>
    </recommendedName>
</protein>
<comment type="caution">
    <text evidence="9">The sequence shown here is derived from an EMBL/GenBank/DDBJ whole genome shotgun (WGS) entry which is preliminary data.</text>
</comment>
<evidence type="ECO:0000256" key="5">
    <source>
        <dbReference type="ARBA" id="ARBA00022777"/>
    </source>
</evidence>
<dbReference type="EC" id="2.7.13.3" evidence="2"/>
<keyword evidence="7" id="KW-0812">Transmembrane</keyword>
<sequence length="524" mass="54605">MDERRARGAPGEGVLGVMATGVTSAVGRLRRARFTSRLAVDVGALLALCAGVVVLAGSPRVLEWLHRETASDILTLVCAGIGASAAILALVASRLLSEARLAWLAAALVLYCLVVLPWGVSAPAGSASSAIQVSRLLAYTTALVLLVFALRSPRRLGTWGGWVIMLGGAVLAVLALFVVPDLGPATRLVAGPVTAVVVVIGWVGAAVLAVIDAVRRQRTTRLRVGLGLVILAGAQLYRLAGPMSPPVPDLVFPALRLVGMTVLLVGLLQLVQRGLRSLQEENFEQQEELAAAALHMERAAAHTAERNHELRNGLAGLAGITHLLSAEGEGPDHERLRSAVLAELGRLHTILERSSDPLELEEDLGGPADPAASYEVEPMLAGLVALQRARGREVRLEVAEGLAASGDPAVAAQIVTNLLANCERHAPGTPVSVTAFSKDDEVVIEVRDRGPGLPPGKEREVLGRGVRDARAGGSGLGLHISRELVEGQGGSLSLRTVDGPRGCAATIVLPAVDVNRPATDPVAR</sequence>
<feature type="transmembrane region" description="Helical" evidence="7">
    <location>
        <begin position="132"/>
        <end position="150"/>
    </location>
</feature>
<keyword evidence="5 9" id="KW-0418">Kinase</keyword>
<evidence type="ECO:0000313" key="10">
    <source>
        <dbReference type="Proteomes" id="UP001596119"/>
    </source>
</evidence>
<dbReference type="PROSITE" id="PS50109">
    <property type="entry name" value="HIS_KIN"/>
    <property type="match status" value="1"/>
</dbReference>
<dbReference type="InterPro" id="IPR050980">
    <property type="entry name" value="2C_sensor_his_kinase"/>
</dbReference>
<dbReference type="InterPro" id="IPR036890">
    <property type="entry name" value="HATPase_C_sf"/>
</dbReference>
<feature type="transmembrane region" description="Helical" evidence="7">
    <location>
        <begin position="73"/>
        <end position="92"/>
    </location>
</feature>
<evidence type="ECO:0000256" key="3">
    <source>
        <dbReference type="ARBA" id="ARBA00022553"/>
    </source>
</evidence>
<dbReference type="Gene3D" id="3.30.565.10">
    <property type="entry name" value="Histidine kinase-like ATPase, C-terminal domain"/>
    <property type="match status" value="1"/>
</dbReference>
<feature type="transmembrane region" description="Helical" evidence="7">
    <location>
        <begin position="252"/>
        <end position="271"/>
    </location>
</feature>